<dbReference type="RefSeq" id="WP_030426749.1">
    <property type="nucleotide sequence ID" value="NZ_JOEF01000001.1"/>
</dbReference>
<protein>
    <submittedName>
        <fullName evidence="1">Uncharacterized protein</fullName>
    </submittedName>
</protein>
<dbReference type="Proteomes" id="UP000183376">
    <property type="component" value="Chromosome I"/>
</dbReference>
<evidence type="ECO:0000313" key="2">
    <source>
        <dbReference type="Proteomes" id="UP000183376"/>
    </source>
</evidence>
<organism evidence="1 2">
    <name type="scientific">Allokutzneria albata</name>
    <name type="common">Kibdelosporangium albatum</name>
    <dbReference type="NCBI Taxonomy" id="211114"/>
    <lineage>
        <taxon>Bacteria</taxon>
        <taxon>Bacillati</taxon>
        <taxon>Actinomycetota</taxon>
        <taxon>Actinomycetes</taxon>
        <taxon>Pseudonocardiales</taxon>
        <taxon>Pseudonocardiaceae</taxon>
        <taxon>Allokutzneria</taxon>
    </lineage>
</organism>
<proteinExistence type="predicted"/>
<keyword evidence="2" id="KW-1185">Reference proteome</keyword>
<dbReference type="OrthoDB" id="3378334at2"/>
<dbReference type="eggNOG" id="ENOG50340WP">
    <property type="taxonomic scope" value="Bacteria"/>
</dbReference>
<sequence length="154" mass="16950">MGTNRFPYSDFLRGPSKVLPALESTDVVLERRDDENLVLTRQERFDATQKSMVVAAHALQALLVRAPELAEDLLAEQLSWLHWLPADERADCMKDLLAHLMAGADTGNLLPFARAMAAWQSTAEVWSDPELATRLRSSFAGDGDGLDRPSASTA</sequence>
<dbReference type="EMBL" id="LT629701">
    <property type="protein sequence ID" value="SDN45953.1"/>
    <property type="molecule type" value="Genomic_DNA"/>
</dbReference>
<gene>
    <name evidence="1" type="ORF">SAMN04489726_6707</name>
</gene>
<dbReference type="STRING" id="211114.SAMN04489726_6707"/>
<name>A0A1H0BKM0_ALLAB</name>
<dbReference type="AlphaFoldDB" id="A0A1H0BKM0"/>
<evidence type="ECO:0000313" key="1">
    <source>
        <dbReference type="EMBL" id="SDN45953.1"/>
    </source>
</evidence>
<accession>A0A1H0BKM0</accession>
<reference evidence="1 2" key="1">
    <citation type="submission" date="2016-10" db="EMBL/GenBank/DDBJ databases">
        <authorList>
            <person name="de Groot N.N."/>
        </authorList>
    </citation>
    <scope>NUCLEOTIDE SEQUENCE [LARGE SCALE GENOMIC DNA]</scope>
    <source>
        <strain evidence="1 2">DSM 44149</strain>
    </source>
</reference>